<feature type="domain" description="HTH lysR-type" evidence="5">
    <location>
        <begin position="1"/>
        <end position="58"/>
    </location>
</feature>
<organism evidence="6 7">
    <name type="scientific">Enterocloster lavalensis</name>
    <dbReference type="NCBI Taxonomy" id="460384"/>
    <lineage>
        <taxon>Bacteria</taxon>
        <taxon>Bacillati</taxon>
        <taxon>Bacillota</taxon>
        <taxon>Clostridia</taxon>
        <taxon>Lachnospirales</taxon>
        <taxon>Lachnospiraceae</taxon>
        <taxon>Enterocloster</taxon>
    </lineage>
</organism>
<dbReference type="InterPro" id="IPR050950">
    <property type="entry name" value="HTH-type_LysR_regulators"/>
</dbReference>
<dbReference type="InterPro" id="IPR005119">
    <property type="entry name" value="LysR_subst-bd"/>
</dbReference>
<accession>A0A1I0IRS1</accession>
<dbReference type="Pfam" id="PF03466">
    <property type="entry name" value="LysR_substrate"/>
    <property type="match status" value="1"/>
</dbReference>
<dbReference type="AlphaFoldDB" id="A0A1I0IRS1"/>
<evidence type="ECO:0000313" key="6">
    <source>
        <dbReference type="EMBL" id="SET99939.1"/>
    </source>
</evidence>
<reference evidence="7" key="1">
    <citation type="submission" date="2016-10" db="EMBL/GenBank/DDBJ databases">
        <authorList>
            <person name="Varghese N."/>
            <person name="Submissions S."/>
        </authorList>
    </citation>
    <scope>NUCLEOTIDE SEQUENCE [LARGE SCALE GENOMIC DNA]</scope>
    <source>
        <strain evidence="7">NLAE-zl-G277</strain>
    </source>
</reference>
<dbReference type="FunFam" id="1.10.10.10:FF:000001">
    <property type="entry name" value="LysR family transcriptional regulator"/>
    <property type="match status" value="1"/>
</dbReference>
<dbReference type="InterPro" id="IPR036390">
    <property type="entry name" value="WH_DNA-bd_sf"/>
</dbReference>
<evidence type="ECO:0000256" key="3">
    <source>
        <dbReference type="ARBA" id="ARBA00023125"/>
    </source>
</evidence>
<dbReference type="SUPFAM" id="SSF53850">
    <property type="entry name" value="Periplasmic binding protein-like II"/>
    <property type="match status" value="1"/>
</dbReference>
<evidence type="ECO:0000256" key="1">
    <source>
        <dbReference type="ARBA" id="ARBA00009437"/>
    </source>
</evidence>
<dbReference type="PANTHER" id="PTHR30419">
    <property type="entry name" value="HTH-TYPE TRANSCRIPTIONAL REGULATOR YBHD"/>
    <property type="match status" value="1"/>
</dbReference>
<dbReference type="GO" id="GO:0005829">
    <property type="term" value="C:cytosol"/>
    <property type="evidence" value="ECO:0007669"/>
    <property type="project" value="TreeGrafter"/>
</dbReference>
<sequence length="311" mass="34708">MTIRDFQYMIAIAEENNITKAAQRLYISQPSLSQALKKVEAELNATLFTRTNAGLVPTFIGEQFLIQAKEILGSYRKLEHFISDVNNLQTGRLQIGVPYYLNGSFLSEILPTFNGEYPGVDVHVTQQTDLELENMLSLGSLDFIIGLPEAISSKFEKSMVLKCRLVLSAPPGHPLESQGIQKPGERFPTLSLKQLEGETLLEFSPSNPLYHMIKEILSRSGAQVHLKQLSGYGVEMVRRCSKAGMGFAIIPECMLIPRTTSPSEKYFYLENDEDIFYSICAARPPEAYLPLAAGKLLDMARQYFKNGSLGI</sequence>
<evidence type="ECO:0000256" key="2">
    <source>
        <dbReference type="ARBA" id="ARBA00023015"/>
    </source>
</evidence>
<dbReference type="InterPro" id="IPR000847">
    <property type="entry name" value="LysR_HTH_N"/>
</dbReference>
<comment type="similarity">
    <text evidence="1">Belongs to the LysR transcriptional regulatory family.</text>
</comment>
<dbReference type="Proteomes" id="UP000198508">
    <property type="component" value="Unassembled WGS sequence"/>
</dbReference>
<dbReference type="GO" id="GO:0003677">
    <property type="term" value="F:DNA binding"/>
    <property type="evidence" value="ECO:0007669"/>
    <property type="project" value="UniProtKB-KW"/>
</dbReference>
<dbReference type="Pfam" id="PF00126">
    <property type="entry name" value="HTH_1"/>
    <property type="match status" value="1"/>
</dbReference>
<evidence type="ECO:0000259" key="5">
    <source>
        <dbReference type="PROSITE" id="PS50931"/>
    </source>
</evidence>
<protein>
    <submittedName>
        <fullName evidence="6">Transcriptional regulator, LysR family</fullName>
    </submittedName>
</protein>
<evidence type="ECO:0000256" key="4">
    <source>
        <dbReference type="ARBA" id="ARBA00023163"/>
    </source>
</evidence>
<keyword evidence="7" id="KW-1185">Reference proteome</keyword>
<keyword evidence="4" id="KW-0804">Transcription</keyword>
<gene>
    <name evidence="6" type="ORF">SAMN05216313_12353</name>
</gene>
<keyword evidence="2" id="KW-0805">Transcription regulation</keyword>
<proteinExistence type="inferred from homology"/>
<name>A0A1I0IRS1_9FIRM</name>
<keyword evidence="3" id="KW-0238">DNA-binding</keyword>
<dbReference type="STRING" id="460384.SAMN05216313_12353"/>
<dbReference type="GeneID" id="93279288"/>
<dbReference type="GO" id="GO:0003700">
    <property type="term" value="F:DNA-binding transcription factor activity"/>
    <property type="evidence" value="ECO:0007669"/>
    <property type="project" value="InterPro"/>
</dbReference>
<dbReference type="RefSeq" id="WP_092367610.1">
    <property type="nucleotide sequence ID" value="NZ_CABJCG010000020.1"/>
</dbReference>
<dbReference type="CDD" id="cd05466">
    <property type="entry name" value="PBP2_LTTR_substrate"/>
    <property type="match status" value="1"/>
</dbReference>
<dbReference type="EMBL" id="FOIM01000023">
    <property type="protein sequence ID" value="SET99939.1"/>
    <property type="molecule type" value="Genomic_DNA"/>
</dbReference>
<dbReference type="Gene3D" id="3.40.190.290">
    <property type="match status" value="1"/>
</dbReference>
<dbReference type="PRINTS" id="PR00039">
    <property type="entry name" value="HTHLYSR"/>
</dbReference>
<dbReference type="Gene3D" id="1.10.10.10">
    <property type="entry name" value="Winged helix-like DNA-binding domain superfamily/Winged helix DNA-binding domain"/>
    <property type="match status" value="1"/>
</dbReference>
<evidence type="ECO:0000313" key="7">
    <source>
        <dbReference type="Proteomes" id="UP000198508"/>
    </source>
</evidence>
<dbReference type="PANTHER" id="PTHR30419:SF28">
    <property type="entry name" value="HTH-TYPE TRANSCRIPTIONAL REGULATOR BSDA"/>
    <property type="match status" value="1"/>
</dbReference>
<dbReference type="SUPFAM" id="SSF46785">
    <property type="entry name" value="Winged helix' DNA-binding domain"/>
    <property type="match status" value="1"/>
</dbReference>
<dbReference type="InterPro" id="IPR036388">
    <property type="entry name" value="WH-like_DNA-bd_sf"/>
</dbReference>
<dbReference type="PROSITE" id="PS50931">
    <property type="entry name" value="HTH_LYSR"/>
    <property type="match status" value="1"/>
</dbReference>